<dbReference type="AlphaFoldDB" id="A0A6A6VIE3"/>
<evidence type="ECO:0000256" key="5">
    <source>
        <dbReference type="SAM" id="Phobius"/>
    </source>
</evidence>
<comment type="subcellular location">
    <subcellularLocation>
        <location evidence="1">Membrane</location>
        <topology evidence="1">Multi-pass membrane protein</topology>
    </subcellularLocation>
</comment>
<dbReference type="Proteomes" id="UP000799440">
    <property type="component" value="Unassembled WGS sequence"/>
</dbReference>
<keyword evidence="6" id="KW-0732">Signal</keyword>
<sequence length="198" mass="21779">MTRRAVYGFGLLFTVVCTLMTVESINIPRWVSYNPTARRHYSMGLHRRCSSVTGTCEPFPRPSDCVDSRAGFCDLWRSVGFLVSLSVVVELATIVSFVVIIAGGVQRRAAGWKIISSILGFGAAVQCAGTAIVAHLSSTDDRFARGWQLDLSWRLCTASWIIMAAAASVIAASARYLPEEDEYETIPDNPMSYEQDEL</sequence>
<gene>
    <name evidence="7" type="ORF">M011DRAFT_312962</name>
</gene>
<dbReference type="InterPro" id="IPR019372">
    <property type="entry name" value="LHFPL"/>
</dbReference>
<accession>A0A6A6VIE3</accession>
<feature type="signal peptide" evidence="6">
    <location>
        <begin position="1"/>
        <end position="24"/>
    </location>
</feature>
<feature type="transmembrane region" description="Helical" evidence="5">
    <location>
        <begin position="157"/>
        <end position="177"/>
    </location>
</feature>
<protein>
    <recommendedName>
        <fullName evidence="9">Integral membrane protein</fullName>
    </recommendedName>
</protein>
<feature type="chain" id="PRO_5025412008" description="Integral membrane protein" evidence="6">
    <location>
        <begin position="25"/>
        <end position="198"/>
    </location>
</feature>
<keyword evidence="3 5" id="KW-1133">Transmembrane helix</keyword>
<evidence type="ECO:0000256" key="4">
    <source>
        <dbReference type="ARBA" id="ARBA00023136"/>
    </source>
</evidence>
<evidence type="ECO:0008006" key="9">
    <source>
        <dbReference type="Google" id="ProtNLM"/>
    </source>
</evidence>
<dbReference type="EMBL" id="MU006566">
    <property type="protein sequence ID" value="KAF2749586.1"/>
    <property type="molecule type" value="Genomic_DNA"/>
</dbReference>
<evidence type="ECO:0000256" key="6">
    <source>
        <dbReference type="SAM" id="SignalP"/>
    </source>
</evidence>
<evidence type="ECO:0000256" key="2">
    <source>
        <dbReference type="ARBA" id="ARBA00022692"/>
    </source>
</evidence>
<dbReference type="GO" id="GO:0016020">
    <property type="term" value="C:membrane"/>
    <property type="evidence" value="ECO:0007669"/>
    <property type="project" value="UniProtKB-SubCell"/>
</dbReference>
<evidence type="ECO:0000256" key="3">
    <source>
        <dbReference type="ARBA" id="ARBA00022989"/>
    </source>
</evidence>
<keyword evidence="2 5" id="KW-0812">Transmembrane</keyword>
<keyword evidence="8" id="KW-1185">Reference proteome</keyword>
<organism evidence="7 8">
    <name type="scientific">Sporormia fimetaria CBS 119925</name>
    <dbReference type="NCBI Taxonomy" id="1340428"/>
    <lineage>
        <taxon>Eukaryota</taxon>
        <taxon>Fungi</taxon>
        <taxon>Dikarya</taxon>
        <taxon>Ascomycota</taxon>
        <taxon>Pezizomycotina</taxon>
        <taxon>Dothideomycetes</taxon>
        <taxon>Pleosporomycetidae</taxon>
        <taxon>Pleosporales</taxon>
        <taxon>Sporormiaceae</taxon>
        <taxon>Sporormia</taxon>
    </lineage>
</organism>
<evidence type="ECO:0000313" key="8">
    <source>
        <dbReference type="Proteomes" id="UP000799440"/>
    </source>
</evidence>
<keyword evidence="4 5" id="KW-0472">Membrane</keyword>
<proteinExistence type="predicted"/>
<evidence type="ECO:0000313" key="7">
    <source>
        <dbReference type="EMBL" id="KAF2749586.1"/>
    </source>
</evidence>
<reference evidence="7" key="1">
    <citation type="journal article" date="2020" name="Stud. Mycol.">
        <title>101 Dothideomycetes genomes: a test case for predicting lifestyles and emergence of pathogens.</title>
        <authorList>
            <person name="Haridas S."/>
            <person name="Albert R."/>
            <person name="Binder M."/>
            <person name="Bloem J."/>
            <person name="Labutti K."/>
            <person name="Salamov A."/>
            <person name="Andreopoulos B."/>
            <person name="Baker S."/>
            <person name="Barry K."/>
            <person name="Bills G."/>
            <person name="Bluhm B."/>
            <person name="Cannon C."/>
            <person name="Castanera R."/>
            <person name="Culley D."/>
            <person name="Daum C."/>
            <person name="Ezra D."/>
            <person name="Gonzalez J."/>
            <person name="Henrissat B."/>
            <person name="Kuo A."/>
            <person name="Liang C."/>
            <person name="Lipzen A."/>
            <person name="Lutzoni F."/>
            <person name="Magnuson J."/>
            <person name="Mondo S."/>
            <person name="Nolan M."/>
            <person name="Ohm R."/>
            <person name="Pangilinan J."/>
            <person name="Park H.-J."/>
            <person name="Ramirez L."/>
            <person name="Alfaro M."/>
            <person name="Sun H."/>
            <person name="Tritt A."/>
            <person name="Yoshinaga Y."/>
            <person name="Zwiers L.-H."/>
            <person name="Turgeon B."/>
            <person name="Goodwin S."/>
            <person name="Spatafora J."/>
            <person name="Crous P."/>
            <person name="Grigoriev I."/>
        </authorList>
    </citation>
    <scope>NUCLEOTIDE SEQUENCE</scope>
    <source>
        <strain evidence="7">CBS 119925</strain>
    </source>
</reference>
<dbReference type="OrthoDB" id="61370at2759"/>
<feature type="transmembrane region" description="Helical" evidence="5">
    <location>
        <begin position="114"/>
        <end position="137"/>
    </location>
</feature>
<feature type="transmembrane region" description="Helical" evidence="5">
    <location>
        <begin position="79"/>
        <end position="102"/>
    </location>
</feature>
<name>A0A6A6VIE3_9PLEO</name>
<evidence type="ECO:0000256" key="1">
    <source>
        <dbReference type="ARBA" id="ARBA00004141"/>
    </source>
</evidence>
<dbReference type="Pfam" id="PF10242">
    <property type="entry name" value="L_HMGIC_fpl"/>
    <property type="match status" value="1"/>
</dbReference>